<sequence>MAQLRLFNHASVLNLFLLLVLPVANGDGDVMKFTDADFKEGIKSYDVWALQETGPRI</sequence>
<reference evidence="2" key="1">
    <citation type="journal article" date="2007" name="Science">
        <title>Draft genome of the filarial nematode parasite Brugia malayi.</title>
        <authorList>
            <person name="Ghedin E."/>
            <person name="Wang S."/>
            <person name="Spiro D."/>
            <person name="Caler E."/>
            <person name="Zhao Q."/>
            <person name="Crabtree J."/>
            <person name="Allen J.E."/>
            <person name="Delcher A.L."/>
            <person name="Guiliano D.B."/>
            <person name="Miranda-Saavedra D."/>
            <person name="Angiuoli S.V."/>
            <person name="Creasy T."/>
            <person name="Amedeo P."/>
            <person name="Haas B."/>
            <person name="El-Sayed N.M."/>
            <person name="Wortman J.R."/>
            <person name="Feldblyum T."/>
            <person name="Tallon L."/>
            <person name="Schatz M."/>
            <person name="Shumway M."/>
            <person name="Koo H."/>
            <person name="Salzberg S.L."/>
            <person name="Schobel S."/>
            <person name="Pertea M."/>
            <person name="Pop M."/>
            <person name="White O."/>
            <person name="Barton G.J."/>
            <person name="Carlow C.K."/>
            <person name="Crawford M.J."/>
            <person name="Daub J."/>
            <person name="Dimmic M.W."/>
            <person name="Estes C.F."/>
            <person name="Foster J.M."/>
            <person name="Ganatra M."/>
            <person name="Gregory W.F."/>
            <person name="Johnson N.M."/>
            <person name="Jin J."/>
            <person name="Komuniecki R."/>
            <person name="Korf I."/>
            <person name="Kumar S."/>
            <person name="Laney S."/>
            <person name="Li B.W."/>
            <person name="Li W."/>
            <person name="Lindblom T.H."/>
            <person name="Lustigman S."/>
            <person name="Ma D."/>
            <person name="Maina C.V."/>
            <person name="Martin D.M."/>
            <person name="McCarter J.P."/>
            <person name="McReynolds L."/>
            <person name="Mitreva M."/>
            <person name="Nutman T.B."/>
            <person name="Parkinson J."/>
            <person name="Peregrin-Alvarez J.M."/>
            <person name="Poole C."/>
            <person name="Ren Q."/>
            <person name="Saunders L."/>
            <person name="Sluder A.E."/>
            <person name="Smith K."/>
            <person name="Stanke M."/>
            <person name="Unnasch T.R."/>
            <person name="Ware J."/>
            <person name="Wei A.D."/>
            <person name="Weil G."/>
            <person name="Williams D.J."/>
            <person name="Zhang Y."/>
            <person name="Williams S.A."/>
            <person name="Fraser-Liggett C."/>
            <person name="Slatko B."/>
            <person name="Blaxter M.L."/>
            <person name="Scott A.L."/>
        </authorList>
    </citation>
    <scope>NUCLEOTIDE SEQUENCE</scope>
    <source>
        <strain evidence="2">FR3</strain>
    </source>
</reference>
<protein>
    <submittedName>
        <fullName evidence="2">BMA-PDI-3, isoform e</fullName>
    </submittedName>
</protein>
<accession>A0A1P6C1W3</accession>
<evidence type="ECO:0000313" key="2">
    <source>
        <dbReference type="EMBL" id="CDQ01740.1"/>
    </source>
</evidence>
<dbReference type="EMBL" id="LN857023">
    <property type="protein sequence ID" value="CDQ01740.1"/>
    <property type="molecule type" value="Genomic_DNA"/>
</dbReference>
<organism evidence="2">
    <name type="scientific">Brugia malayi</name>
    <name type="common">Filarial nematode worm</name>
    <dbReference type="NCBI Taxonomy" id="6279"/>
    <lineage>
        <taxon>Eukaryota</taxon>
        <taxon>Metazoa</taxon>
        <taxon>Ecdysozoa</taxon>
        <taxon>Nematoda</taxon>
        <taxon>Chromadorea</taxon>
        <taxon>Rhabditida</taxon>
        <taxon>Spirurina</taxon>
        <taxon>Spiruromorpha</taxon>
        <taxon>Filarioidea</taxon>
        <taxon>Onchocercidae</taxon>
        <taxon>Brugia</taxon>
    </lineage>
</organism>
<keyword evidence="1" id="KW-0732">Signal</keyword>
<name>A0A1P6C1W3_BRUMA</name>
<feature type="chain" id="PRO_5010662758" evidence="1">
    <location>
        <begin position="27"/>
        <end position="57"/>
    </location>
</feature>
<proteinExistence type="predicted"/>
<reference evidence="2" key="2">
    <citation type="submission" date="2012-12" db="EMBL/GenBank/DDBJ databases">
        <authorList>
            <consortium name="WormBase Consortium"/>
            <person name="Ghedin E."/>
            <person name="Paulini M."/>
        </authorList>
    </citation>
    <scope>NUCLEOTIDE SEQUENCE</scope>
    <source>
        <strain evidence="2">FR3</strain>
    </source>
</reference>
<dbReference type="AlphaFoldDB" id="A0A1P6C1W3"/>
<evidence type="ECO:0000256" key="1">
    <source>
        <dbReference type="SAM" id="SignalP"/>
    </source>
</evidence>
<feature type="signal peptide" evidence="1">
    <location>
        <begin position="1"/>
        <end position="26"/>
    </location>
</feature>
<gene>
    <name evidence="2" type="primary">Bma-pdi-3</name>
    <name evidence="2" type="ORF">BM_Bm4630</name>
</gene>